<evidence type="ECO:0000313" key="3">
    <source>
        <dbReference type="EMBL" id="KAK4441650.1"/>
    </source>
</evidence>
<feature type="domain" description="CCHC-type" evidence="2">
    <location>
        <begin position="152"/>
        <end position="165"/>
    </location>
</feature>
<dbReference type="InterPro" id="IPR040256">
    <property type="entry name" value="At4g02000-like"/>
</dbReference>
<organism evidence="3 4">
    <name type="scientific">Sesamum alatum</name>
    <dbReference type="NCBI Taxonomy" id="300844"/>
    <lineage>
        <taxon>Eukaryota</taxon>
        <taxon>Viridiplantae</taxon>
        <taxon>Streptophyta</taxon>
        <taxon>Embryophyta</taxon>
        <taxon>Tracheophyta</taxon>
        <taxon>Spermatophyta</taxon>
        <taxon>Magnoliopsida</taxon>
        <taxon>eudicotyledons</taxon>
        <taxon>Gunneridae</taxon>
        <taxon>Pentapetalae</taxon>
        <taxon>asterids</taxon>
        <taxon>lamiids</taxon>
        <taxon>Lamiales</taxon>
        <taxon>Pedaliaceae</taxon>
        <taxon>Sesamum</taxon>
    </lineage>
</organism>
<accession>A0AAE2D0Y4</accession>
<dbReference type="GO" id="GO:0003676">
    <property type="term" value="F:nucleic acid binding"/>
    <property type="evidence" value="ECO:0007669"/>
    <property type="project" value="InterPro"/>
</dbReference>
<dbReference type="PANTHER" id="PTHR31286:SF167">
    <property type="entry name" value="OS09G0268800 PROTEIN"/>
    <property type="match status" value="1"/>
</dbReference>
<keyword evidence="1" id="KW-0863">Zinc-finger</keyword>
<dbReference type="PROSITE" id="PS50158">
    <property type="entry name" value="ZF_CCHC"/>
    <property type="match status" value="1"/>
</dbReference>
<dbReference type="InterPro" id="IPR001878">
    <property type="entry name" value="Znf_CCHC"/>
</dbReference>
<dbReference type="Pfam" id="PF14392">
    <property type="entry name" value="zf-CCHC_4"/>
    <property type="match status" value="1"/>
</dbReference>
<dbReference type="Proteomes" id="UP001293254">
    <property type="component" value="Unassembled WGS sequence"/>
</dbReference>
<keyword evidence="1" id="KW-0862">Zinc</keyword>
<proteinExistence type="predicted"/>
<evidence type="ECO:0000313" key="4">
    <source>
        <dbReference type="Proteomes" id="UP001293254"/>
    </source>
</evidence>
<evidence type="ECO:0000259" key="2">
    <source>
        <dbReference type="PROSITE" id="PS50158"/>
    </source>
</evidence>
<reference evidence="3" key="2">
    <citation type="journal article" date="2024" name="Plant">
        <title>Genomic evolution and insights into agronomic trait innovations of Sesamum species.</title>
        <authorList>
            <person name="Miao H."/>
            <person name="Wang L."/>
            <person name="Qu L."/>
            <person name="Liu H."/>
            <person name="Sun Y."/>
            <person name="Le M."/>
            <person name="Wang Q."/>
            <person name="Wei S."/>
            <person name="Zheng Y."/>
            <person name="Lin W."/>
            <person name="Duan Y."/>
            <person name="Cao H."/>
            <person name="Xiong S."/>
            <person name="Wang X."/>
            <person name="Wei L."/>
            <person name="Li C."/>
            <person name="Ma Q."/>
            <person name="Ju M."/>
            <person name="Zhao R."/>
            <person name="Li G."/>
            <person name="Mu C."/>
            <person name="Tian Q."/>
            <person name="Mei H."/>
            <person name="Zhang T."/>
            <person name="Gao T."/>
            <person name="Zhang H."/>
        </authorList>
    </citation>
    <scope>NUCLEOTIDE SEQUENCE</scope>
    <source>
        <strain evidence="3">3651</strain>
    </source>
</reference>
<protein>
    <recommendedName>
        <fullName evidence="2">CCHC-type domain-containing protein</fullName>
    </recommendedName>
</protein>
<evidence type="ECO:0000256" key="1">
    <source>
        <dbReference type="PROSITE-ProRule" id="PRU00047"/>
    </source>
</evidence>
<sequence length="184" mass="20612">MEPELGCLGASLSLTEEEETGLVFPMGLWHAEPLTSGFSLGCVLARGPWAYDKNLLILAPVEAFDDPNVVELGWCDFHIHIHCLPLVKMTKEIAAFIGDKLGRYKEEDVGRKGEVWGSSVRIRVAINVTKPRTVLGDDHLVSFTYERLPYLCYYCGCLGHLSRRCDFQFQQDFSDPGDNPPYGN</sequence>
<keyword evidence="1" id="KW-0479">Metal-binding</keyword>
<keyword evidence="4" id="KW-1185">Reference proteome</keyword>
<comment type="caution">
    <text evidence="3">The sequence shown here is derived from an EMBL/GenBank/DDBJ whole genome shotgun (WGS) entry which is preliminary data.</text>
</comment>
<name>A0AAE2D0Y4_9LAMI</name>
<dbReference type="EMBL" id="JACGWO010000001">
    <property type="protein sequence ID" value="KAK4441650.1"/>
    <property type="molecule type" value="Genomic_DNA"/>
</dbReference>
<gene>
    <name evidence="3" type="ORF">Salat_0499900</name>
</gene>
<dbReference type="InterPro" id="IPR025836">
    <property type="entry name" value="Zn_knuckle_CX2CX4HX4C"/>
</dbReference>
<dbReference type="GO" id="GO:0008270">
    <property type="term" value="F:zinc ion binding"/>
    <property type="evidence" value="ECO:0007669"/>
    <property type="project" value="UniProtKB-KW"/>
</dbReference>
<dbReference type="AlphaFoldDB" id="A0AAE2D0Y4"/>
<dbReference type="PANTHER" id="PTHR31286">
    <property type="entry name" value="GLYCINE-RICH CELL WALL STRUCTURAL PROTEIN 1.8-LIKE"/>
    <property type="match status" value="1"/>
</dbReference>
<reference evidence="3" key="1">
    <citation type="submission" date="2020-06" db="EMBL/GenBank/DDBJ databases">
        <authorList>
            <person name="Li T."/>
            <person name="Hu X."/>
            <person name="Zhang T."/>
            <person name="Song X."/>
            <person name="Zhang H."/>
            <person name="Dai N."/>
            <person name="Sheng W."/>
            <person name="Hou X."/>
            <person name="Wei L."/>
        </authorList>
    </citation>
    <scope>NUCLEOTIDE SEQUENCE</scope>
    <source>
        <strain evidence="3">3651</strain>
        <tissue evidence="3">Leaf</tissue>
    </source>
</reference>